<dbReference type="Pfam" id="PF17940">
    <property type="entry name" value="TetR_C_31"/>
    <property type="match status" value="1"/>
</dbReference>
<dbReference type="InterPro" id="IPR041583">
    <property type="entry name" value="TetR_C_31"/>
</dbReference>
<dbReference type="InterPro" id="IPR036271">
    <property type="entry name" value="Tet_transcr_reg_TetR-rel_C_sf"/>
</dbReference>
<evidence type="ECO:0000256" key="2">
    <source>
        <dbReference type="PROSITE-ProRule" id="PRU00335"/>
    </source>
</evidence>
<organism evidence="4 5">
    <name type="scientific">Microbispora maris</name>
    <dbReference type="NCBI Taxonomy" id="3144104"/>
    <lineage>
        <taxon>Bacteria</taxon>
        <taxon>Bacillati</taxon>
        <taxon>Actinomycetota</taxon>
        <taxon>Actinomycetes</taxon>
        <taxon>Streptosporangiales</taxon>
        <taxon>Streptosporangiaceae</taxon>
        <taxon>Microbispora</taxon>
    </lineage>
</organism>
<keyword evidence="1 2" id="KW-0238">DNA-binding</keyword>
<protein>
    <submittedName>
        <fullName evidence="4">TetR family transcriptional regulator</fullName>
    </submittedName>
</protein>
<dbReference type="Proteomes" id="UP001447516">
    <property type="component" value="Unassembled WGS sequence"/>
</dbReference>
<name>A0ABV0AQA9_9ACTN</name>
<proteinExistence type="predicted"/>
<feature type="DNA-binding region" description="H-T-H motif" evidence="2">
    <location>
        <begin position="60"/>
        <end position="79"/>
    </location>
</feature>
<reference evidence="4 5" key="1">
    <citation type="submission" date="2024-05" db="EMBL/GenBank/DDBJ databases">
        <title>Microbispora sp.ZYX-F-249.</title>
        <authorList>
            <person name="Xie H."/>
        </authorList>
    </citation>
    <scope>NUCLEOTIDE SEQUENCE [LARGE SCALE GENOMIC DNA]</scope>
    <source>
        <strain evidence="4 5">ZYX-F-249</strain>
    </source>
</reference>
<dbReference type="PRINTS" id="PR00455">
    <property type="entry name" value="HTHTETR"/>
</dbReference>
<evidence type="ECO:0000313" key="5">
    <source>
        <dbReference type="Proteomes" id="UP001447516"/>
    </source>
</evidence>
<dbReference type="PANTHER" id="PTHR30055">
    <property type="entry name" value="HTH-TYPE TRANSCRIPTIONAL REGULATOR RUTR"/>
    <property type="match status" value="1"/>
</dbReference>
<dbReference type="Gene3D" id="1.10.357.10">
    <property type="entry name" value="Tetracycline Repressor, domain 2"/>
    <property type="match status" value="1"/>
</dbReference>
<dbReference type="InterPro" id="IPR001647">
    <property type="entry name" value="HTH_TetR"/>
</dbReference>
<evidence type="ECO:0000313" key="4">
    <source>
        <dbReference type="EMBL" id="MEN3536793.1"/>
    </source>
</evidence>
<accession>A0ABV0AQA9</accession>
<dbReference type="SUPFAM" id="SSF46689">
    <property type="entry name" value="Homeodomain-like"/>
    <property type="match status" value="1"/>
</dbReference>
<keyword evidence="5" id="KW-1185">Reference proteome</keyword>
<evidence type="ECO:0000259" key="3">
    <source>
        <dbReference type="PROSITE" id="PS50977"/>
    </source>
</evidence>
<dbReference type="EMBL" id="JBDJAW010000012">
    <property type="protein sequence ID" value="MEN3536793.1"/>
    <property type="molecule type" value="Genomic_DNA"/>
</dbReference>
<gene>
    <name evidence="4" type="ORF">AAH991_16895</name>
</gene>
<sequence length="223" mass="23912">MPDQDRPVPVPAAAPARGVAVRALTAPRPRRPQERAVRRREALLDAAVDLLGDGGFAAVTHRAVARRAGLPLAATSYYFSSRDQLLAEAFALLVERELARMRESVDRLHGRTAPAVAETLTGVYASDRLRQLGLWELYLQAGRDPALQAIARAWTDGCDGVVAGVLERAGYPCGPAEVRFVAGLLSGLWVEDVVEARPDSRDRAREAVARALAALGPPARVGP</sequence>
<comment type="caution">
    <text evidence="4">The sequence shown here is derived from an EMBL/GenBank/DDBJ whole genome shotgun (WGS) entry which is preliminary data.</text>
</comment>
<dbReference type="Pfam" id="PF00440">
    <property type="entry name" value="TetR_N"/>
    <property type="match status" value="1"/>
</dbReference>
<dbReference type="InterPro" id="IPR009057">
    <property type="entry name" value="Homeodomain-like_sf"/>
</dbReference>
<dbReference type="RefSeq" id="WP_346226777.1">
    <property type="nucleotide sequence ID" value="NZ_JBDJAW010000012.1"/>
</dbReference>
<dbReference type="InterPro" id="IPR050109">
    <property type="entry name" value="HTH-type_TetR-like_transc_reg"/>
</dbReference>
<feature type="domain" description="HTH tetR-type" evidence="3">
    <location>
        <begin position="37"/>
        <end position="97"/>
    </location>
</feature>
<evidence type="ECO:0000256" key="1">
    <source>
        <dbReference type="ARBA" id="ARBA00023125"/>
    </source>
</evidence>
<dbReference type="SUPFAM" id="SSF48498">
    <property type="entry name" value="Tetracyclin repressor-like, C-terminal domain"/>
    <property type="match status" value="1"/>
</dbReference>
<dbReference type="PROSITE" id="PS50977">
    <property type="entry name" value="HTH_TETR_2"/>
    <property type="match status" value="1"/>
</dbReference>
<dbReference type="PANTHER" id="PTHR30055:SF231">
    <property type="entry name" value="TRANSCRIPTIONAL REGULATORY PROTEIN (PROBABLY DEOR-FAMILY)-RELATED"/>
    <property type="match status" value="1"/>
</dbReference>